<keyword evidence="3 8" id="KW-0813">Transport</keyword>
<dbReference type="PIRSF" id="PIRSF028784">
    <property type="entry name" value="MrpF"/>
    <property type="match status" value="1"/>
</dbReference>
<evidence type="ECO:0000256" key="7">
    <source>
        <dbReference type="ARBA" id="ARBA00023136"/>
    </source>
</evidence>
<dbReference type="Pfam" id="PF04066">
    <property type="entry name" value="MrpF_PhaF"/>
    <property type="match status" value="1"/>
</dbReference>
<keyword evidence="8" id="KW-0406">Ion transport</keyword>
<reference evidence="11" key="1">
    <citation type="journal article" date="2019" name="Int. J. Syst. Evol. Microbiol.">
        <title>The Global Catalogue of Microorganisms (GCM) 10K type strain sequencing project: providing services to taxonomists for standard genome sequencing and annotation.</title>
        <authorList>
            <consortium name="The Broad Institute Genomics Platform"/>
            <consortium name="The Broad Institute Genome Sequencing Center for Infectious Disease"/>
            <person name="Wu L."/>
            <person name="Ma J."/>
        </authorList>
    </citation>
    <scope>NUCLEOTIDE SEQUENCE [LARGE SCALE GENOMIC DNA]</scope>
    <source>
        <strain evidence="11">CCUG 59778</strain>
    </source>
</reference>
<evidence type="ECO:0000256" key="1">
    <source>
        <dbReference type="ARBA" id="ARBA00004651"/>
    </source>
</evidence>
<keyword evidence="11" id="KW-1185">Reference proteome</keyword>
<dbReference type="PANTHER" id="PTHR34702">
    <property type="entry name" value="NA(+)/H(+) ANTIPORTER SUBUNIT F1"/>
    <property type="match status" value="1"/>
</dbReference>
<protein>
    <submittedName>
        <fullName evidence="10">Na(+)/H(+) antiporter subunit F1</fullName>
    </submittedName>
</protein>
<accession>A0ABV8X7I1</accession>
<keyword evidence="4 8" id="KW-1003">Cell membrane</keyword>
<evidence type="ECO:0000256" key="9">
    <source>
        <dbReference type="SAM" id="Phobius"/>
    </source>
</evidence>
<keyword evidence="6 9" id="KW-1133">Transmembrane helix</keyword>
<organism evidence="10 11">
    <name type="scientific">Chungangia koreensis</name>
    <dbReference type="NCBI Taxonomy" id="752657"/>
    <lineage>
        <taxon>Bacteria</taxon>
        <taxon>Bacillati</taxon>
        <taxon>Bacillota</taxon>
        <taxon>Bacilli</taxon>
        <taxon>Lactobacillales</taxon>
        <taxon>Chungangia</taxon>
    </lineage>
</organism>
<evidence type="ECO:0000256" key="6">
    <source>
        <dbReference type="ARBA" id="ARBA00022989"/>
    </source>
</evidence>
<evidence type="ECO:0000256" key="3">
    <source>
        <dbReference type="ARBA" id="ARBA00022448"/>
    </source>
</evidence>
<evidence type="ECO:0000313" key="10">
    <source>
        <dbReference type="EMBL" id="MFC4411358.1"/>
    </source>
</evidence>
<evidence type="ECO:0000313" key="11">
    <source>
        <dbReference type="Proteomes" id="UP001595817"/>
    </source>
</evidence>
<comment type="subcellular location">
    <subcellularLocation>
        <location evidence="1 8">Cell membrane</location>
        <topology evidence="1 8">Multi-pass membrane protein</topology>
    </subcellularLocation>
</comment>
<evidence type="ECO:0000256" key="8">
    <source>
        <dbReference type="PIRNR" id="PIRNR028784"/>
    </source>
</evidence>
<comment type="similarity">
    <text evidence="2 8">Belongs to the CPA3 antiporters (TC 2.A.63) subunit F family.</text>
</comment>
<dbReference type="PANTHER" id="PTHR34702:SF1">
    <property type="entry name" value="NA(+)_H(+) ANTIPORTER SUBUNIT F"/>
    <property type="match status" value="1"/>
</dbReference>
<evidence type="ECO:0000256" key="5">
    <source>
        <dbReference type="ARBA" id="ARBA00022692"/>
    </source>
</evidence>
<dbReference type="EMBL" id="JBHSEC010000020">
    <property type="protein sequence ID" value="MFC4411358.1"/>
    <property type="molecule type" value="Genomic_DNA"/>
</dbReference>
<dbReference type="InterPro" id="IPR007208">
    <property type="entry name" value="MrpF/PhaF-like"/>
</dbReference>
<feature type="transmembrane region" description="Helical" evidence="9">
    <location>
        <begin position="6"/>
        <end position="24"/>
    </location>
</feature>
<dbReference type="RefSeq" id="WP_378156237.1">
    <property type="nucleotide sequence ID" value="NZ_JBHSEC010000020.1"/>
</dbReference>
<evidence type="ECO:0000256" key="4">
    <source>
        <dbReference type="ARBA" id="ARBA00022475"/>
    </source>
</evidence>
<keyword evidence="5 9" id="KW-0812">Transmembrane</keyword>
<feature type="transmembrane region" description="Helical" evidence="9">
    <location>
        <begin position="33"/>
        <end position="52"/>
    </location>
</feature>
<keyword evidence="7 8" id="KW-0472">Membrane</keyword>
<feature type="transmembrane region" description="Helical" evidence="9">
    <location>
        <begin position="58"/>
        <end position="77"/>
    </location>
</feature>
<evidence type="ECO:0000256" key="2">
    <source>
        <dbReference type="ARBA" id="ARBA00009212"/>
    </source>
</evidence>
<name>A0ABV8X7I1_9LACT</name>
<keyword evidence="8" id="KW-0050">Antiport</keyword>
<comment type="caution">
    <text evidence="10">The sequence shown here is derived from an EMBL/GenBank/DDBJ whole genome shotgun (WGS) entry which is preliminary data.</text>
</comment>
<proteinExistence type="inferred from homology"/>
<dbReference type="NCBIfam" id="NF009248">
    <property type="entry name" value="PRK12600.1"/>
    <property type="match status" value="1"/>
</dbReference>
<sequence>MMTFIWICLVILTAAMIGVVIRLVKGPTVADRIIALDALGIGLVSTAALVSILVDTVFFSEIILLIAIIAFIGTVAFSKFIEKGAIIEVDDDL</sequence>
<gene>
    <name evidence="10" type="ORF">ACFOZY_13095</name>
</gene>
<dbReference type="Proteomes" id="UP001595817">
    <property type="component" value="Unassembled WGS sequence"/>
</dbReference>